<dbReference type="KEGG" id="gtr:GLOTRDRAFT_92247"/>
<reference evidence="3 4" key="1">
    <citation type="journal article" date="2012" name="Science">
        <title>The Paleozoic origin of enzymatic lignin decomposition reconstructed from 31 fungal genomes.</title>
        <authorList>
            <person name="Floudas D."/>
            <person name="Binder M."/>
            <person name="Riley R."/>
            <person name="Barry K."/>
            <person name="Blanchette R.A."/>
            <person name="Henrissat B."/>
            <person name="Martinez A.T."/>
            <person name="Otillar R."/>
            <person name="Spatafora J.W."/>
            <person name="Yadav J.S."/>
            <person name="Aerts A."/>
            <person name="Benoit I."/>
            <person name="Boyd A."/>
            <person name="Carlson A."/>
            <person name="Copeland A."/>
            <person name="Coutinho P.M."/>
            <person name="de Vries R.P."/>
            <person name="Ferreira P."/>
            <person name="Findley K."/>
            <person name="Foster B."/>
            <person name="Gaskell J."/>
            <person name="Glotzer D."/>
            <person name="Gorecki P."/>
            <person name="Heitman J."/>
            <person name="Hesse C."/>
            <person name="Hori C."/>
            <person name="Igarashi K."/>
            <person name="Jurgens J.A."/>
            <person name="Kallen N."/>
            <person name="Kersten P."/>
            <person name="Kohler A."/>
            <person name="Kuees U."/>
            <person name="Kumar T.K.A."/>
            <person name="Kuo A."/>
            <person name="LaButti K."/>
            <person name="Larrondo L.F."/>
            <person name="Lindquist E."/>
            <person name="Ling A."/>
            <person name="Lombard V."/>
            <person name="Lucas S."/>
            <person name="Lundell T."/>
            <person name="Martin R."/>
            <person name="McLaughlin D.J."/>
            <person name="Morgenstern I."/>
            <person name="Morin E."/>
            <person name="Murat C."/>
            <person name="Nagy L.G."/>
            <person name="Nolan M."/>
            <person name="Ohm R.A."/>
            <person name="Patyshakuliyeva A."/>
            <person name="Rokas A."/>
            <person name="Ruiz-Duenas F.J."/>
            <person name="Sabat G."/>
            <person name="Salamov A."/>
            <person name="Samejima M."/>
            <person name="Schmutz J."/>
            <person name="Slot J.C."/>
            <person name="St John F."/>
            <person name="Stenlid J."/>
            <person name="Sun H."/>
            <person name="Sun S."/>
            <person name="Syed K."/>
            <person name="Tsang A."/>
            <person name="Wiebenga A."/>
            <person name="Young D."/>
            <person name="Pisabarro A."/>
            <person name="Eastwood D.C."/>
            <person name="Martin F."/>
            <person name="Cullen D."/>
            <person name="Grigoriev I.V."/>
            <person name="Hibbett D.S."/>
        </authorList>
    </citation>
    <scope>NUCLEOTIDE SEQUENCE [LARGE SCALE GENOMIC DNA]</scope>
    <source>
        <strain evidence="3 4">ATCC 11539</strain>
    </source>
</reference>
<keyword evidence="2" id="KW-0812">Transmembrane</keyword>
<dbReference type="OrthoDB" id="10602637at2759"/>
<feature type="transmembrane region" description="Helical" evidence="2">
    <location>
        <begin position="167"/>
        <end position="184"/>
    </location>
</feature>
<name>S7QCN1_GLOTA</name>
<proteinExistence type="predicted"/>
<dbReference type="AlphaFoldDB" id="S7QCN1"/>
<dbReference type="RefSeq" id="XP_007864257.1">
    <property type="nucleotide sequence ID" value="XM_007866066.1"/>
</dbReference>
<evidence type="ECO:0000313" key="3">
    <source>
        <dbReference type="EMBL" id="EPQ57107.1"/>
    </source>
</evidence>
<evidence type="ECO:0000256" key="1">
    <source>
        <dbReference type="SAM" id="MobiDB-lite"/>
    </source>
</evidence>
<feature type="transmembrane region" description="Helical" evidence="2">
    <location>
        <begin position="106"/>
        <end position="129"/>
    </location>
</feature>
<evidence type="ECO:0000256" key="2">
    <source>
        <dbReference type="SAM" id="Phobius"/>
    </source>
</evidence>
<feature type="transmembrane region" description="Helical" evidence="2">
    <location>
        <begin position="40"/>
        <end position="65"/>
    </location>
</feature>
<organism evidence="3 4">
    <name type="scientific">Gloeophyllum trabeum (strain ATCC 11539 / FP-39264 / Madison 617)</name>
    <name type="common">Brown rot fungus</name>
    <dbReference type="NCBI Taxonomy" id="670483"/>
    <lineage>
        <taxon>Eukaryota</taxon>
        <taxon>Fungi</taxon>
        <taxon>Dikarya</taxon>
        <taxon>Basidiomycota</taxon>
        <taxon>Agaricomycotina</taxon>
        <taxon>Agaricomycetes</taxon>
        <taxon>Gloeophyllales</taxon>
        <taxon>Gloeophyllaceae</taxon>
        <taxon>Gloeophyllum</taxon>
    </lineage>
</organism>
<feature type="region of interest" description="Disordered" evidence="1">
    <location>
        <begin position="326"/>
        <end position="360"/>
    </location>
</feature>
<keyword evidence="2" id="KW-0472">Membrane</keyword>
<dbReference type="HOGENOM" id="CLU_665730_0_0_1"/>
<feature type="transmembrane region" description="Helical" evidence="2">
    <location>
        <begin position="6"/>
        <end position="28"/>
    </location>
</feature>
<feature type="transmembrane region" description="Helical" evidence="2">
    <location>
        <begin position="141"/>
        <end position="161"/>
    </location>
</feature>
<dbReference type="GeneID" id="19309370"/>
<sequence>MESLSLVPPVLSLLVLGFAICSLVAYLSRRNAFVGRDRNVYLFFVLSIGLCSGVAGAMDITAAMLGSRHQQRFWLAAASLRYLVQTEPALCSFLSLLLHQRTLSDLVMPITWFINTLLTLFPIVHLLFYRRRQNSHQLIPVYLVWAGQLLAVACSASNLLGGHTPQVLYALFLTIWTCCIISALHDSPSTASVRSVSWCSPVLPPTPSRDFFDRNDPFAFSLAAPPAAHVRARASRNEPLYLSTLETLRRKFRGKKRAGNPPTLHDAAIASHCWSTYSKSAYSQDSYRSGQQLGGSSSVDMEFSEEETVFILRTFDLLPKTPPGIPHIPDQPSDAKPMDTSSLGEPWRKTRTPTIGGRTYASSAKAGMGVNYDAGRHKQYQKDADCPPDILAQVVHIRTPRFIVRCDACLGRI</sequence>
<keyword evidence="4" id="KW-1185">Reference proteome</keyword>
<keyword evidence="2" id="KW-1133">Transmembrane helix</keyword>
<protein>
    <submittedName>
        <fullName evidence="3">Uncharacterized protein</fullName>
    </submittedName>
</protein>
<gene>
    <name evidence="3" type="ORF">GLOTRDRAFT_92247</name>
</gene>
<accession>S7QCN1</accession>
<evidence type="ECO:0000313" key="4">
    <source>
        <dbReference type="Proteomes" id="UP000030669"/>
    </source>
</evidence>
<dbReference type="Proteomes" id="UP000030669">
    <property type="component" value="Unassembled WGS sequence"/>
</dbReference>
<dbReference type="EMBL" id="KB469299">
    <property type="protein sequence ID" value="EPQ57107.1"/>
    <property type="molecule type" value="Genomic_DNA"/>
</dbReference>